<dbReference type="RefSeq" id="XP_062732309.1">
    <property type="nucleotide sequence ID" value="XM_062879185.1"/>
</dbReference>
<feature type="region of interest" description="Disordered" evidence="2">
    <location>
        <begin position="359"/>
        <end position="382"/>
    </location>
</feature>
<dbReference type="PANTHER" id="PTHR13812:SF19">
    <property type="entry name" value="KETIMINE REDUCTASE MU-CRYSTALLIN"/>
    <property type="match status" value="1"/>
</dbReference>
<organism evidence="3 4">
    <name type="scientific">Podospora bellae-mahoneyi</name>
    <dbReference type="NCBI Taxonomy" id="2093777"/>
    <lineage>
        <taxon>Eukaryota</taxon>
        <taxon>Fungi</taxon>
        <taxon>Dikarya</taxon>
        <taxon>Ascomycota</taxon>
        <taxon>Pezizomycotina</taxon>
        <taxon>Sordariomycetes</taxon>
        <taxon>Sordariomycetidae</taxon>
        <taxon>Sordariales</taxon>
        <taxon>Podosporaceae</taxon>
        <taxon>Podospora</taxon>
    </lineage>
</organism>
<protein>
    <recommendedName>
        <fullName evidence="5">NAD(P)-binding protein</fullName>
    </recommendedName>
</protein>
<dbReference type="EMBL" id="JAFFGZ010000006">
    <property type="protein sequence ID" value="KAK4643333.1"/>
    <property type="molecule type" value="Genomic_DNA"/>
</dbReference>
<dbReference type="Proteomes" id="UP001322138">
    <property type="component" value="Unassembled WGS sequence"/>
</dbReference>
<keyword evidence="4" id="KW-1185">Reference proteome</keyword>
<dbReference type="GeneID" id="87898667"/>
<dbReference type="PANTHER" id="PTHR13812">
    <property type="entry name" value="KETIMINE REDUCTASE MU-CRYSTALLIN"/>
    <property type="match status" value="1"/>
</dbReference>
<dbReference type="Gene3D" id="3.30.1780.10">
    <property type="entry name" value="ornithine cyclodeaminase, domain 1"/>
    <property type="match status" value="1"/>
</dbReference>
<sequence length="432" mass="47716">MTLTVLTDDQISGLVSNLTKEELQRFMGVLRGALHEYSTSTTVPSKENAAVTAAPEIHQPERTAINSKATGATTLFMPSSSSVGTGMKVVTLTSPSAEGDEDARPKENIKPTGAITLFSPHGTPLGFLHASTLTAFRTALASLLLISKRDPSSHLKTITVFGTGAQAYWHIRLSLLLLGQHIHQVNILSRSFSPPVSSLLKSFLTCPNREKEGWENTQFSVLTPAHNEYERLLKEQLLESDVIICCTPSTKPLWDGGILTSHEGRQKGRLIVAIGSYKPDMQEIPQEVIQQALKRHHHGVGGKHHWHWHKHAEEGGVVVVDTLDGALKEAGELIRAGCRPEMLVELGELVMLNDYHEHRHHRHHRDEKENNKQEVGEKGEEQDKDHWKLAKWLAEGNVIYKSVGLGLMDLSVGMEIVRFAGEKGVGSRIEGF</sequence>
<dbReference type="Gene3D" id="3.40.50.720">
    <property type="entry name" value="NAD(P)-binding Rossmann-like Domain"/>
    <property type="match status" value="1"/>
</dbReference>
<evidence type="ECO:0000313" key="4">
    <source>
        <dbReference type="Proteomes" id="UP001322138"/>
    </source>
</evidence>
<evidence type="ECO:0008006" key="5">
    <source>
        <dbReference type="Google" id="ProtNLM"/>
    </source>
</evidence>
<proteinExistence type="inferred from homology"/>
<dbReference type="InterPro" id="IPR003462">
    <property type="entry name" value="ODC_Mu_crystall"/>
</dbReference>
<dbReference type="InterPro" id="IPR023401">
    <property type="entry name" value="ODC_N"/>
</dbReference>
<dbReference type="SUPFAM" id="SSF51735">
    <property type="entry name" value="NAD(P)-binding Rossmann-fold domains"/>
    <property type="match status" value="1"/>
</dbReference>
<accession>A0ABR0FIR1</accession>
<evidence type="ECO:0000256" key="2">
    <source>
        <dbReference type="SAM" id="MobiDB-lite"/>
    </source>
</evidence>
<evidence type="ECO:0000256" key="1">
    <source>
        <dbReference type="ARBA" id="ARBA00008903"/>
    </source>
</evidence>
<reference evidence="3 4" key="1">
    <citation type="journal article" date="2023" name="bioRxiv">
        <title>High-quality genome assemblies of four members of thePodospora anserinaspecies complex.</title>
        <authorList>
            <person name="Ament-Velasquez S.L."/>
            <person name="Vogan A.A."/>
            <person name="Wallerman O."/>
            <person name="Hartmann F."/>
            <person name="Gautier V."/>
            <person name="Silar P."/>
            <person name="Giraud T."/>
            <person name="Johannesson H."/>
        </authorList>
    </citation>
    <scope>NUCLEOTIDE SEQUENCE [LARGE SCALE GENOMIC DNA]</scope>
    <source>
        <strain evidence="3 4">CBS 112042</strain>
    </source>
</reference>
<name>A0ABR0FIR1_9PEZI</name>
<comment type="similarity">
    <text evidence="1">Belongs to the ornithine cyclodeaminase/mu-crystallin family.</text>
</comment>
<evidence type="ECO:0000313" key="3">
    <source>
        <dbReference type="EMBL" id="KAK4643333.1"/>
    </source>
</evidence>
<feature type="compositionally biased region" description="Basic and acidic residues" evidence="2">
    <location>
        <begin position="366"/>
        <end position="382"/>
    </location>
</feature>
<comment type="caution">
    <text evidence="3">The sequence shown here is derived from an EMBL/GenBank/DDBJ whole genome shotgun (WGS) entry which is preliminary data.</text>
</comment>
<gene>
    <name evidence="3" type="ORF">QC761_409100</name>
</gene>
<dbReference type="InterPro" id="IPR036291">
    <property type="entry name" value="NAD(P)-bd_dom_sf"/>
</dbReference>